<accession>A0A0D7AQY7</accession>
<reference evidence="4 5" key="1">
    <citation type="journal article" date="2015" name="Fungal Genet. Biol.">
        <title>Evolution of novel wood decay mechanisms in Agaricales revealed by the genome sequences of Fistulina hepatica and Cylindrobasidium torrendii.</title>
        <authorList>
            <person name="Floudas D."/>
            <person name="Held B.W."/>
            <person name="Riley R."/>
            <person name="Nagy L.G."/>
            <person name="Koehler G."/>
            <person name="Ransdell A.S."/>
            <person name="Younus H."/>
            <person name="Chow J."/>
            <person name="Chiniquy J."/>
            <person name="Lipzen A."/>
            <person name="Tritt A."/>
            <person name="Sun H."/>
            <person name="Haridas S."/>
            <person name="LaButti K."/>
            <person name="Ohm R.A."/>
            <person name="Kues U."/>
            <person name="Blanchette R.A."/>
            <person name="Grigoriev I.V."/>
            <person name="Minto R.E."/>
            <person name="Hibbett D.S."/>
        </authorList>
    </citation>
    <scope>NUCLEOTIDE SEQUENCE [LARGE SCALE GENOMIC DNA]</scope>
    <source>
        <strain evidence="4 5">ATCC 64428</strain>
    </source>
</reference>
<dbReference type="InterPro" id="IPR017930">
    <property type="entry name" value="Myb_dom"/>
</dbReference>
<evidence type="ECO:0000313" key="5">
    <source>
        <dbReference type="Proteomes" id="UP000054144"/>
    </source>
</evidence>
<dbReference type="OrthoDB" id="2143914at2759"/>
<dbReference type="CDD" id="cd00167">
    <property type="entry name" value="SANT"/>
    <property type="match status" value="3"/>
</dbReference>
<dbReference type="Pfam" id="PF00249">
    <property type="entry name" value="Myb_DNA-binding"/>
    <property type="match status" value="1"/>
</dbReference>
<dbReference type="EMBL" id="KN881590">
    <property type="protein sequence ID" value="KIY53731.1"/>
    <property type="molecule type" value="Genomic_DNA"/>
</dbReference>
<proteinExistence type="predicted"/>
<dbReference type="GO" id="GO:0000981">
    <property type="term" value="F:DNA-binding transcription factor activity, RNA polymerase II-specific"/>
    <property type="evidence" value="ECO:0007669"/>
    <property type="project" value="TreeGrafter"/>
</dbReference>
<dbReference type="InterPro" id="IPR050560">
    <property type="entry name" value="MYB_TF"/>
</dbReference>
<organism evidence="4 5">
    <name type="scientific">Fistulina hepatica ATCC 64428</name>
    <dbReference type="NCBI Taxonomy" id="1128425"/>
    <lineage>
        <taxon>Eukaryota</taxon>
        <taxon>Fungi</taxon>
        <taxon>Dikarya</taxon>
        <taxon>Basidiomycota</taxon>
        <taxon>Agaricomycotina</taxon>
        <taxon>Agaricomycetes</taxon>
        <taxon>Agaricomycetidae</taxon>
        <taxon>Agaricales</taxon>
        <taxon>Fistulinaceae</taxon>
        <taxon>Fistulina</taxon>
    </lineage>
</organism>
<dbReference type="GO" id="GO:0005634">
    <property type="term" value="C:nucleus"/>
    <property type="evidence" value="ECO:0007669"/>
    <property type="project" value="TreeGrafter"/>
</dbReference>
<dbReference type="AlphaFoldDB" id="A0A0D7AQY7"/>
<feature type="domain" description="HTH myb-type" evidence="3">
    <location>
        <begin position="1"/>
        <end position="50"/>
    </location>
</feature>
<feature type="domain" description="Myb-like" evidence="2">
    <location>
        <begin position="106"/>
        <end position="157"/>
    </location>
</feature>
<feature type="compositionally biased region" description="Polar residues" evidence="1">
    <location>
        <begin position="170"/>
        <end position="181"/>
    </location>
</feature>
<dbReference type="GO" id="GO:0000278">
    <property type="term" value="P:mitotic cell cycle"/>
    <property type="evidence" value="ECO:0007669"/>
    <property type="project" value="TreeGrafter"/>
</dbReference>
<feature type="domain" description="Myb-like" evidence="2">
    <location>
        <begin position="55"/>
        <end position="105"/>
    </location>
</feature>
<dbReference type="PROSITE" id="PS51294">
    <property type="entry name" value="HTH_MYB"/>
    <property type="match status" value="3"/>
</dbReference>
<dbReference type="PROSITE" id="PS50090">
    <property type="entry name" value="MYB_LIKE"/>
    <property type="match status" value="3"/>
</dbReference>
<sequence>RERRSWTAKEDKLLRRAVAIEDPGATSPSKWHAIAKHVPGRTNKDCRKRWFAKMASAVVKGGWAPDEDTRLINAIKEHGTRWSVVASLVRTRNSDQCAKRWTDTLNPAIDRTSWSSEADALLLRAVEEHGKVWTKIVKTYFPGRTGLAAKNRYNSITRFSSDTRRHRRSSNASSQTAEYNCSSSSRSCASSGPDSPVL</sequence>
<feature type="compositionally biased region" description="Low complexity" evidence="1">
    <location>
        <begin position="182"/>
        <end position="198"/>
    </location>
</feature>
<evidence type="ECO:0008006" key="6">
    <source>
        <dbReference type="Google" id="ProtNLM"/>
    </source>
</evidence>
<feature type="domain" description="Myb-like" evidence="2">
    <location>
        <begin position="1"/>
        <end position="54"/>
    </location>
</feature>
<dbReference type="PANTHER" id="PTHR45614">
    <property type="entry name" value="MYB PROTEIN-RELATED"/>
    <property type="match status" value="1"/>
</dbReference>
<dbReference type="SMART" id="SM00717">
    <property type="entry name" value="SANT"/>
    <property type="match status" value="3"/>
</dbReference>
<feature type="domain" description="HTH myb-type" evidence="3">
    <location>
        <begin position="111"/>
        <end position="161"/>
    </location>
</feature>
<dbReference type="GO" id="GO:0000978">
    <property type="term" value="F:RNA polymerase II cis-regulatory region sequence-specific DNA binding"/>
    <property type="evidence" value="ECO:0007669"/>
    <property type="project" value="TreeGrafter"/>
</dbReference>
<feature type="non-terminal residue" evidence="4">
    <location>
        <position position="198"/>
    </location>
</feature>
<evidence type="ECO:0000256" key="1">
    <source>
        <dbReference type="SAM" id="MobiDB-lite"/>
    </source>
</evidence>
<dbReference type="PANTHER" id="PTHR45614:SF199">
    <property type="entry name" value="MYB-LIKE TRANSCRIPTION FACTOR (EUROFUNG)-RELATED"/>
    <property type="match status" value="1"/>
</dbReference>
<dbReference type="Gene3D" id="1.10.10.60">
    <property type="entry name" value="Homeodomain-like"/>
    <property type="match status" value="3"/>
</dbReference>
<dbReference type="InterPro" id="IPR009057">
    <property type="entry name" value="Homeodomain-like_sf"/>
</dbReference>
<dbReference type="Pfam" id="PF13921">
    <property type="entry name" value="Myb_DNA-bind_6"/>
    <property type="match status" value="1"/>
</dbReference>
<dbReference type="GO" id="GO:0045944">
    <property type="term" value="P:positive regulation of transcription by RNA polymerase II"/>
    <property type="evidence" value="ECO:0007669"/>
    <property type="project" value="TreeGrafter"/>
</dbReference>
<evidence type="ECO:0000313" key="4">
    <source>
        <dbReference type="EMBL" id="KIY53731.1"/>
    </source>
</evidence>
<protein>
    <recommendedName>
        <fullName evidence="6">Homeodomain-like protein</fullName>
    </recommendedName>
</protein>
<feature type="domain" description="HTH myb-type" evidence="3">
    <location>
        <begin position="55"/>
        <end position="109"/>
    </location>
</feature>
<evidence type="ECO:0000259" key="2">
    <source>
        <dbReference type="PROSITE" id="PS50090"/>
    </source>
</evidence>
<name>A0A0D7AQY7_9AGAR</name>
<gene>
    <name evidence="4" type="ORF">FISHEDRAFT_17615</name>
</gene>
<feature type="region of interest" description="Disordered" evidence="1">
    <location>
        <begin position="158"/>
        <end position="198"/>
    </location>
</feature>
<feature type="non-terminal residue" evidence="4">
    <location>
        <position position="1"/>
    </location>
</feature>
<dbReference type="InterPro" id="IPR001005">
    <property type="entry name" value="SANT/Myb"/>
</dbReference>
<keyword evidence="5" id="KW-1185">Reference proteome</keyword>
<evidence type="ECO:0000259" key="3">
    <source>
        <dbReference type="PROSITE" id="PS51294"/>
    </source>
</evidence>
<dbReference type="SUPFAM" id="SSF46689">
    <property type="entry name" value="Homeodomain-like"/>
    <property type="match status" value="2"/>
</dbReference>
<dbReference type="Proteomes" id="UP000054144">
    <property type="component" value="Unassembled WGS sequence"/>
</dbReference>